<dbReference type="GO" id="GO:0005737">
    <property type="term" value="C:cytoplasm"/>
    <property type="evidence" value="ECO:0007669"/>
    <property type="project" value="TreeGrafter"/>
</dbReference>
<dbReference type="Pfam" id="PF13344">
    <property type="entry name" value="Hydrolase_6"/>
    <property type="match status" value="1"/>
</dbReference>
<feature type="active site" description="Proton donor" evidence="6">
    <location>
        <position position="34"/>
    </location>
</feature>
<dbReference type="NCBIfam" id="TIGR01460">
    <property type="entry name" value="HAD-SF-IIA"/>
    <property type="match status" value="1"/>
</dbReference>
<feature type="active site" description="Nucleophile" evidence="6">
    <location>
        <position position="32"/>
    </location>
</feature>
<feature type="binding site" evidence="8">
    <location>
        <position position="34"/>
    </location>
    <ligand>
        <name>Mg(2+)</name>
        <dbReference type="ChEBI" id="CHEBI:18420"/>
    </ligand>
</feature>
<dbReference type="OrthoDB" id="413953at2759"/>
<evidence type="ECO:0000256" key="3">
    <source>
        <dbReference type="ARBA" id="ARBA00066659"/>
    </source>
</evidence>
<evidence type="ECO:0000256" key="8">
    <source>
        <dbReference type="PIRSR" id="PIRSR000915-3"/>
    </source>
</evidence>
<dbReference type="EC" id="3.1.3.41" evidence="3 5"/>
<reference evidence="9" key="1">
    <citation type="submission" date="2015-01" db="EMBL/GenBank/DDBJ databases">
        <title>The Genome Sequence of Cryptococcus gattii CA1280.</title>
        <authorList>
            <consortium name="The Broad Institute Genomics Platform"/>
            <person name="Cuomo C."/>
            <person name="Litvintseva A."/>
            <person name="Chen Y."/>
            <person name="Heitman J."/>
            <person name="Sun S."/>
            <person name="Springer D."/>
            <person name="Dromer F."/>
            <person name="Young S."/>
            <person name="Zeng Q."/>
            <person name="Gargeya S."/>
            <person name="Abouelleil A."/>
            <person name="Alvarado L."/>
            <person name="Chapman S.B."/>
            <person name="Gainer-Dewar J."/>
            <person name="Goldberg J."/>
            <person name="Griggs A."/>
            <person name="Gujja S."/>
            <person name="Hansen M."/>
            <person name="Howarth C."/>
            <person name="Imamovic A."/>
            <person name="Larimer J."/>
            <person name="Murphy C."/>
            <person name="Naylor J."/>
            <person name="Pearson M."/>
            <person name="Priest M."/>
            <person name="Roberts A."/>
            <person name="Saif S."/>
            <person name="Shea T."/>
            <person name="Sykes S."/>
            <person name="Wortman J."/>
            <person name="Nusbaum C."/>
            <person name="Birren B."/>
        </authorList>
    </citation>
    <scope>NUCLEOTIDE SEQUENCE [LARGE SCALE GENOMIC DNA]</scope>
    <source>
        <strain evidence="9">CA1280</strain>
    </source>
</reference>
<feature type="binding site" evidence="8">
    <location>
        <position position="270"/>
    </location>
    <ligand>
        <name>Mg(2+)</name>
        <dbReference type="ChEBI" id="CHEBI:18420"/>
    </ligand>
</feature>
<evidence type="ECO:0000256" key="7">
    <source>
        <dbReference type="PIRSR" id="PIRSR000915-2"/>
    </source>
</evidence>
<dbReference type="InterPro" id="IPR006349">
    <property type="entry name" value="PGP_euk"/>
</dbReference>
<dbReference type="InterPro" id="IPR006357">
    <property type="entry name" value="HAD-SF_hydro_IIA"/>
</dbReference>
<dbReference type="GO" id="GO:0046872">
    <property type="term" value="F:metal ion binding"/>
    <property type="evidence" value="ECO:0007669"/>
    <property type="project" value="UniProtKB-KW"/>
</dbReference>
<feature type="binding site" evidence="7">
    <location>
        <position position="245"/>
    </location>
    <ligand>
        <name>substrate</name>
    </ligand>
</feature>
<dbReference type="GO" id="GO:0008967">
    <property type="term" value="F:phosphoglycolate phosphatase activity"/>
    <property type="evidence" value="ECO:0007669"/>
    <property type="project" value="TreeGrafter"/>
</dbReference>
<comment type="cofactor">
    <cofactor evidence="8">
        <name>Mg(2+)</name>
        <dbReference type="ChEBI" id="CHEBI:18420"/>
    </cofactor>
    <text evidence="8">Divalent metal ions. Mg(2+) is the most effective.</text>
</comment>
<dbReference type="Gene3D" id="3.40.50.1000">
    <property type="entry name" value="HAD superfamily/HAD-like"/>
    <property type="match status" value="2"/>
</dbReference>
<dbReference type="SUPFAM" id="SSF56784">
    <property type="entry name" value="HAD-like"/>
    <property type="match status" value="1"/>
</dbReference>
<dbReference type="HOGENOM" id="CLU_043473_0_0_1"/>
<evidence type="ECO:0000313" key="9">
    <source>
        <dbReference type="EMBL" id="KIR46614.1"/>
    </source>
</evidence>
<dbReference type="InterPro" id="IPR036412">
    <property type="entry name" value="HAD-like_sf"/>
</dbReference>
<gene>
    <name evidence="9" type="ORF">I312_04101</name>
</gene>
<proteinExistence type="predicted"/>
<comment type="catalytic activity">
    <reaction evidence="2 5">
        <text>4-nitrophenyl phosphate + H2O = 4-nitrophenol + phosphate + H(+)</text>
        <dbReference type="Rhea" id="RHEA:21664"/>
        <dbReference type="ChEBI" id="CHEBI:15377"/>
        <dbReference type="ChEBI" id="CHEBI:15378"/>
        <dbReference type="ChEBI" id="CHEBI:43474"/>
        <dbReference type="ChEBI" id="CHEBI:57917"/>
        <dbReference type="ChEBI" id="CHEBI:61146"/>
        <dbReference type="EC" id="3.1.3.41"/>
    </reaction>
</comment>
<name>A0A0D0VJI4_CRYGA</name>
<accession>A0A0D0VJI4</accession>
<dbReference type="InterPro" id="IPR023214">
    <property type="entry name" value="HAD_sf"/>
</dbReference>
<dbReference type="Pfam" id="PF13242">
    <property type="entry name" value="Hydrolase_like"/>
    <property type="match status" value="1"/>
</dbReference>
<dbReference type="AlphaFoldDB" id="A0A0D0VJI4"/>
<dbReference type="PANTHER" id="PTHR19288:SF46">
    <property type="entry name" value="HALOACID DEHALOGENASE-LIKE HYDROLASE DOMAIN-CONTAINING PROTEIN 2"/>
    <property type="match status" value="1"/>
</dbReference>
<dbReference type="NCBIfam" id="TIGR01452">
    <property type="entry name" value="PGP_euk"/>
    <property type="match status" value="1"/>
</dbReference>
<dbReference type="GO" id="GO:0004035">
    <property type="term" value="F:alkaline phosphatase activity"/>
    <property type="evidence" value="ECO:0007669"/>
    <property type="project" value="TreeGrafter"/>
</dbReference>
<keyword evidence="8" id="KW-0460">Magnesium</keyword>
<organism evidence="9">
    <name type="scientific">Cryptococcus bacillisporus CA1280</name>
    <dbReference type="NCBI Taxonomy" id="1296109"/>
    <lineage>
        <taxon>Eukaryota</taxon>
        <taxon>Fungi</taxon>
        <taxon>Dikarya</taxon>
        <taxon>Basidiomycota</taxon>
        <taxon>Agaricomycotina</taxon>
        <taxon>Tremellomycetes</taxon>
        <taxon>Tremellales</taxon>
        <taxon>Cryptococcaceae</taxon>
        <taxon>Cryptococcus</taxon>
        <taxon>Cryptococcus gattii species complex</taxon>
    </lineage>
</organism>
<evidence type="ECO:0000256" key="2">
    <source>
        <dbReference type="ARBA" id="ARBA00050247"/>
    </source>
</evidence>
<dbReference type="PANTHER" id="PTHR19288">
    <property type="entry name" value="4-NITROPHENYLPHOSPHATASE-RELATED"/>
    <property type="match status" value="1"/>
</dbReference>
<dbReference type="PIRSF" id="PIRSF000915">
    <property type="entry name" value="PGP-type_phosphatase"/>
    <property type="match status" value="1"/>
</dbReference>
<sequence>MTIDIEKTAPPFLKTLEEFRQLVDSADTFLFDCDGVLFLGTQLTENAKVLLDMLRSNGKKVIFVTNNSTKSRRQLKAHFDSLGLDASLEECFGSAYASAVYLSEVLKFPKDKKVYVFGHEGIEEELDEVGIAHIGGSVSTRLYIESPLTVTYFKDPEDREFTPPIDYSQYSPDPSVGAVLCGADNWINWKKITKAVIYLHNPECRLVLTNPDATFPIGGSLFPAAGSMSAPIVYAAKQTPIVIGKPSKTMMDAVIAHHHINPARTIMIGDNLHTDIEFGINSGIRTLLVMGGVTKYEHIYGENPSPVVPTYVINRAGDLAALAKQ</sequence>
<keyword evidence="1 5" id="KW-0378">Hydrolase</keyword>
<evidence type="ECO:0000256" key="1">
    <source>
        <dbReference type="ARBA" id="ARBA00022801"/>
    </source>
</evidence>
<evidence type="ECO:0000256" key="4">
    <source>
        <dbReference type="ARBA" id="ARBA00069197"/>
    </source>
</evidence>
<evidence type="ECO:0000256" key="6">
    <source>
        <dbReference type="PIRSR" id="PIRSR000915-1"/>
    </source>
</evidence>
<dbReference type="FunFam" id="3.40.50.1000:FF:000039">
    <property type="entry name" value="Phosphoglycolate phosphatase"/>
    <property type="match status" value="1"/>
</dbReference>
<feature type="binding site" evidence="8">
    <location>
        <position position="32"/>
    </location>
    <ligand>
        <name>Mg(2+)</name>
        <dbReference type="ChEBI" id="CHEBI:18420"/>
    </ligand>
</feature>
<protein>
    <recommendedName>
        <fullName evidence="4 5">4-nitrophenylphosphatase</fullName>
        <shortName evidence="5">PNPPase</shortName>
        <ecNumber evidence="3 5">3.1.3.41</ecNumber>
    </recommendedName>
</protein>
<evidence type="ECO:0000256" key="5">
    <source>
        <dbReference type="PIRNR" id="PIRNR000915"/>
    </source>
</evidence>
<dbReference type="EMBL" id="KN847983">
    <property type="protein sequence ID" value="KIR46614.1"/>
    <property type="molecule type" value="Genomic_DNA"/>
</dbReference>
<keyword evidence="8" id="KW-0479">Metal-binding</keyword>